<dbReference type="AlphaFoldDB" id="N1ZY86"/>
<organism evidence="2 3">
    <name type="scientific">Eubacterium plexicaudatum ASF492</name>
    <dbReference type="NCBI Taxonomy" id="1235802"/>
    <lineage>
        <taxon>Bacteria</taxon>
        <taxon>Bacillati</taxon>
        <taxon>Bacillota</taxon>
        <taxon>Clostridia</taxon>
        <taxon>Eubacteriales</taxon>
        <taxon>Eubacteriaceae</taxon>
        <taxon>Eubacterium</taxon>
    </lineage>
</organism>
<evidence type="ECO:0000313" key="2">
    <source>
        <dbReference type="EMBL" id="EMZ17299.1"/>
    </source>
</evidence>
<evidence type="ECO:0000256" key="1">
    <source>
        <dbReference type="SAM" id="MobiDB-lite"/>
    </source>
</evidence>
<sequence length="115" mass="13166">MGYSSLTKKRHQAQETEAKINLGREIDSIIKDAEKLSSTQENRPKSERLAGLRGNRKEEREQIRKQEAFTAEVESAAEQPGREKTEEISPAMQMIRRKMEEKIKDESLYGKGSLS</sequence>
<dbReference type="Proteomes" id="UP000012589">
    <property type="component" value="Unassembled WGS sequence"/>
</dbReference>
<feature type="region of interest" description="Disordered" evidence="1">
    <location>
        <begin position="33"/>
        <end position="91"/>
    </location>
</feature>
<reference evidence="2 3" key="1">
    <citation type="journal article" date="2014" name="Genome Announc.">
        <title>Draft genome sequences of the altered schaedler flora, a defined bacterial community from gnotobiotic mice.</title>
        <authorList>
            <person name="Wannemuehler M.J."/>
            <person name="Overstreet A.M."/>
            <person name="Ward D.V."/>
            <person name="Phillips G.J."/>
        </authorList>
    </citation>
    <scope>NUCLEOTIDE SEQUENCE [LARGE SCALE GENOMIC DNA]</scope>
    <source>
        <strain evidence="2 3">ASF492</strain>
    </source>
</reference>
<dbReference type="HOGENOM" id="CLU_2105292_0_0_9"/>
<comment type="caution">
    <text evidence="2">The sequence shown here is derived from an EMBL/GenBank/DDBJ whole genome shotgun (WGS) entry which is preliminary data.</text>
</comment>
<name>N1ZY86_9FIRM</name>
<keyword evidence="3" id="KW-1185">Reference proteome</keyword>
<accession>N1ZY86</accession>
<protein>
    <submittedName>
        <fullName evidence="2">Uncharacterized protein</fullName>
    </submittedName>
</protein>
<gene>
    <name evidence="2" type="ORF">C823_06066</name>
</gene>
<dbReference type="PATRIC" id="fig|1235802.3.peg.6407"/>
<dbReference type="STRING" id="1235802.C823_06066"/>
<dbReference type="EMBL" id="AQFT01000212">
    <property type="protein sequence ID" value="EMZ17299.1"/>
    <property type="molecule type" value="Genomic_DNA"/>
</dbReference>
<evidence type="ECO:0000313" key="3">
    <source>
        <dbReference type="Proteomes" id="UP000012589"/>
    </source>
</evidence>
<feature type="compositionally biased region" description="Basic and acidic residues" evidence="1">
    <location>
        <begin position="42"/>
        <end position="67"/>
    </location>
</feature>
<proteinExistence type="predicted"/>